<evidence type="ECO:0000256" key="7">
    <source>
        <dbReference type="ARBA" id="ARBA00023004"/>
    </source>
</evidence>
<evidence type="ECO:0000256" key="3">
    <source>
        <dbReference type="ARBA" id="ARBA00022617"/>
    </source>
</evidence>
<evidence type="ECO:0000256" key="5">
    <source>
        <dbReference type="ARBA" id="ARBA00022729"/>
    </source>
</evidence>
<keyword evidence="4 8" id="KW-0479">Metal-binding</keyword>
<feature type="chain" id="PRO_5047245130" description="Cytochrome c domain-containing protein" evidence="10">
    <location>
        <begin position="27"/>
        <end position="725"/>
    </location>
</feature>
<comment type="cofactor">
    <cofactor evidence="1">
        <name>pyrroloquinoline quinone</name>
        <dbReference type="ChEBI" id="CHEBI:58442"/>
    </cofactor>
</comment>
<dbReference type="Pfam" id="PF01011">
    <property type="entry name" value="PQQ"/>
    <property type="match status" value="2"/>
</dbReference>
<evidence type="ECO:0000256" key="8">
    <source>
        <dbReference type="PROSITE-ProRule" id="PRU00433"/>
    </source>
</evidence>
<evidence type="ECO:0000256" key="10">
    <source>
        <dbReference type="SAM" id="SignalP"/>
    </source>
</evidence>
<feature type="region of interest" description="Disordered" evidence="9">
    <location>
        <begin position="29"/>
        <end position="51"/>
    </location>
</feature>
<evidence type="ECO:0000256" key="4">
    <source>
        <dbReference type="ARBA" id="ARBA00022723"/>
    </source>
</evidence>
<dbReference type="InterPro" id="IPR011047">
    <property type="entry name" value="Quinoprotein_ADH-like_sf"/>
</dbReference>
<keyword evidence="5 10" id="KW-0732">Signal</keyword>
<evidence type="ECO:0000313" key="12">
    <source>
        <dbReference type="EMBL" id="GAA4456047.1"/>
    </source>
</evidence>
<dbReference type="RefSeq" id="WP_345243890.1">
    <property type="nucleotide sequence ID" value="NZ_BAABHD010000027.1"/>
</dbReference>
<dbReference type="SMART" id="SM00564">
    <property type="entry name" value="PQQ"/>
    <property type="match status" value="6"/>
</dbReference>
<dbReference type="PANTHER" id="PTHR32303">
    <property type="entry name" value="QUINOPROTEIN ALCOHOL DEHYDROGENASE (CYTOCHROME C)"/>
    <property type="match status" value="1"/>
</dbReference>
<dbReference type="Gene3D" id="1.10.760.10">
    <property type="entry name" value="Cytochrome c-like domain"/>
    <property type="match status" value="1"/>
</dbReference>
<reference evidence="13" key="1">
    <citation type="journal article" date="2019" name="Int. J. Syst. Evol. Microbiol.">
        <title>The Global Catalogue of Microorganisms (GCM) 10K type strain sequencing project: providing services to taxonomists for standard genome sequencing and annotation.</title>
        <authorList>
            <consortium name="The Broad Institute Genomics Platform"/>
            <consortium name="The Broad Institute Genome Sequencing Center for Infectious Disease"/>
            <person name="Wu L."/>
            <person name="Ma J."/>
        </authorList>
    </citation>
    <scope>NUCLEOTIDE SEQUENCE [LARGE SCALE GENOMIC DNA]</scope>
    <source>
        <strain evidence="13">JCM 17927</strain>
    </source>
</reference>
<dbReference type="InterPro" id="IPR036909">
    <property type="entry name" value="Cyt_c-like_dom_sf"/>
</dbReference>
<evidence type="ECO:0000256" key="2">
    <source>
        <dbReference type="ARBA" id="ARBA00008156"/>
    </source>
</evidence>
<dbReference type="SUPFAM" id="SSF50998">
    <property type="entry name" value="Quinoprotein alcohol dehydrogenase-like"/>
    <property type="match status" value="1"/>
</dbReference>
<evidence type="ECO:0000313" key="13">
    <source>
        <dbReference type="Proteomes" id="UP001501175"/>
    </source>
</evidence>
<organism evidence="12 13">
    <name type="scientific">Nibrella saemangeumensis</name>
    <dbReference type="NCBI Taxonomy" id="1084526"/>
    <lineage>
        <taxon>Bacteria</taxon>
        <taxon>Pseudomonadati</taxon>
        <taxon>Bacteroidota</taxon>
        <taxon>Cytophagia</taxon>
        <taxon>Cytophagales</taxon>
        <taxon>Spirosomataceae</taxon>
        <taxon>Nibrella</taxon>
    </lineage>
</organism>
<dbReference type="SUPFAM" id="SSF46626">
    <property type="entry name" value="Cytochrome c"/>
    <property type="match status" value="1"/>
</dbReference>
<keyword evidence="3 8" id="KW-0349">Heme</keyword>
<dbReference type="InterPro" id="IPR018391">
    <property type="entry name" value="PQQ_b-propeller_rpt"/>
</dbReference>
<evidence type="ECO:0000256" key="1">
    <source>
        <dbReference type="ARBA" id="ARBA00001931"/>
    </source>
</evidence>
<dbReference type="InterPro" id="IPR009056">
    <property type="entry name" value="Cyt_c-like_dom"/>
</dbReference>
<dbReference type="Gene3D" id="2.140.10.10">
    <property type="entry name" value="Quinoprotein alcohol dehydrogenase-like superfamily"/>
    <property type="match status" value="2"/>
</dbReference>
<evidence type="ECO:0000256" key="6">
    <source>
        <dbReference type="ARBA" id="ARBA00023002"/>
    </source>
</evidence>
<evidence type="ECO:0000259" key="11">
    <source>
        <dbReference type="PROSITE" id="PS51007"/>
    </source>
</evidence>
<dbReference type="Pfam" id="PF13442">
    <property type="entry name" value="Cytochrome_CBB3"/>
    <property type="match status" value="1"/>
</dbReference>
<name>A0ABP8MWI8_9BACT</name>
<keyword evidence="13" id="KW-1185">Reference proteome</keyword>
<evidence type="ECO:0000256" key="9">
    <source>
        <dbReference type="SAM" id="MobiDB-lite"/>
    </source>
</evidence>
<dbReference type="InterPro" id="IPR002372">
    <property type="entry name" value="PQQ_rpt_dom"/>
</dbReference>
<comment type="similarity">
    <text evidence="2">Belongs to the bacterial PQQ dehydrogenase family.</text>
</comment>
<dbReference type="PROSITE" id="PS51007">
    <property type="entry name" value="CYTC"/>
    <property type="match status" value="1"/>
</dbReference>
<proteinExistence type="inferred from homology"/>
<keyword evidence="6" id="KW-0560">Oxidoreductase</keyword>
<feature type="domain" description="Cytochrome c" evidence="11">
    <location>
        <begin position="494"/>
        <end position="571"/>
    </location>
</feature>
<dbReference type="InterPro" id="IPR017511">
    <property type="entry name" value="PQQ_mDH"/>
</dbReference>
<gene>
    <name evidence="12" type="ORF">GCM10023189_24700</name>
</gene>
<comment type="caution">
    <text evidence="12">The sequence shown here is derived from an EMBL/GenBank/DDBJ whole genome shotgun (WGS) entry which is preliminary data.</text>
</comment>
<dbReference type="PANTHER" id="PTHR32303:SF4">
    <property type="entry name" value="QUINOPROTEIN GLUCOSE DEHYDROGENASE"/>
    <property type="match status" value="1"/>
</dbReference>
<dbReference type="EMBL" id="BAABHD010000027">
    <property type="protein sequence ID" value="GAA4456047.1"/>
    <property type="molecule type" value="Genomic_DNA"/>
</dbReference>
<sequence>MFRNLLYFVLPATVTFLLISSQPDQHAPVAATASAKSTPADPGHDWPEYNGGPDRNHFSPLTQIDTGNVSKLTVAWVYASGGADTVRNTTQIQCNPIVIDGVLYGVSAGSQAFALNAGTGQELWRTAFTEETFSMTSRGLTHWTNGRESRIFFAYGSHLYALNARTGKPITSFGTGGKIDLKEGLNRPGADDYVISNTPGVIFKNFIIMGTRVSENAAALPGDIRAYDVRTGRLAWTFRTVPRPGEYGYNTWPKDGYKNVGAANNWMGMAIDRKRGIVYVPTGSAASDFYGGNRHGANLFANCLLALDAATGKRLWHYQTVHHDIWDRDIPAPPNLFTVTHNGPDGRPRQIDAVSVLSKQGFLFVFDRVTGKPLFPIEERPVPASDIPGEQAWPTQPIPLKPAPFTRQRFTEQDLSPYLSDKDREEILAEVRKARTGQPFLPLGRERTIFFPGTSGGPQWGGAAVDENSILYVPAKENPVYTSLKESPVQEAVGRSLTGKKLYEVNCGSCHGTTREGSHDGTYPSLVNVSARQNEPAVHQLLVKGRGMMPAFTHLKEAERKAIVDFLFGRESAVVADARPVHTTVPYSATGYNRWYDSKGYPISRPPWGTMTAINMHTGAHLWQVTLGEYPELTAKGIPPTGTDNYGGAVVTRGGLLFIAASRDEKIRAIDRRTGKTLWQAPLPAAGYATPSTYFANGRQYLVIACGGGKLKTKSGHKYVAFALP</sequence>
<dbReference type="Proteomes" id="UP001501175">
    <property type="component" value="Unassembled WGS sequence"/>
</dbReference>
<feature type="signal peptide" evidence="10">
    <location>
        <begin position="1"/>
        <end position="26"/>
    </location>
</feature>
<dbReference type="CDD" id="cd10280">
    <property type="entry name" value="PQQ_mGDH"/>
    <property type="match status" value="1"/>
</dbReference>
<keyword evidence="7 8" id="KW-0408">Iron</keyword>
<protein>
    <recommendedName>
        <fullName evidence="11">Cytochrome c domain-containing protein</fullName>
    </recommendedName>
</protein>
<accession>A0ABP8MWI8</accession>